<dbReference type="Pfam" id="PF04247">
    <property type="entry name" value="SirB"/>
    <property type="match status" value="1"/>
</dbReference>
<accession>A0A497XB03</accession>
<keyword evidence="1" id="KW-1133">Transmembrane helix</keyword>
<organism evidence="2 3">
    <name type="scientific">Sulfurisoma sediminicola</name>
    <dbReference type="NCBI Taxonomy" id="1381557"/>
    <lineage>
        <taxon>Bacteria</taxon>
        <taxon>Pseudomonadati</taxon>
        <taxon>Pseudomonadota</taxon>
        <taxon>Betaproteobacteria</taxon>
        <taxon>Nitrosomonadales</taxon>
        <taxon>Sterolibacteriaceae</taxon>
        <taxon>Sulfurisoma</taxon>
    </lineage>
</organism>
<dbReference type="OrthoDB" id="5588650at2"/>
<evidence type="ECO:0000256" key="1">
    <source>
        <dbReference type="SAM" id="Phobius"/>
    </source>
</evidence>
<dbReference type="RefSeq" id="WP_121242380.1">
    <property type="nucleotide sequence ID" value="NZ_BHVV01000003.1"/>
</dbReference>
<feature type="transmembrane region" description="Helical" evidence="1">
    <location>
        <begin position="43"/>
        <end position="63"/>
    </location>
</feature>
<evidence type="ECO:0000313" key="2">
    <source>
        <dbReference type="EMBL" id="RLJ63563.1"/>
    </source>
</evidence>
<keyword evidence="3" id="KW-1185">Reference proteome</keyword>
<sequence length="133" mass="14781">MYWYSLLKHLHVTCVVLSISGFLLRGVLMLADSPLRQARWLRIVPHVNDALLLTAALALTVVIEHYPFVDAWLTAKVFGLLLYIVLGSVALKAGRTRAVRVAAWLAALAMFGYVASVALTKDVRGFLAWFGWI</sequence>
<dbReference type="InterPro" id="IPR007360">
    <property type="entry name" value="SirB"/>
</dbReference>
<dbReference type="PANTHER" id="PTHR39594">
    <property type="entry name" value="PROTEIN YCHQ"/>
    <property type="match status" value="1"/>
</dbReference>
<feature type="transmembrane region" description="Helical" evidence="1">
    <location>
        <begin position="69"/>
        <end position="91"/>
    </location>
</feature>
<keyword evidence="1" id="KW-0472">Membrane</keyword>
<feature type="transmembrane region" description="Helical" evidence="1">
    <location>
        <begin position="6"/>
        <end position="31"/>
    </location>
</feature>
<reference evidence="2 3" key="1">
    <citation type="submission" date="2018-10" db="EMBL/GenBank/DDBJ databases">
        <title>Genomic Encyclopedia of Type Strains, Phase IV (KMG-IV): sequencing the most valuable type-strain genomes for metagenomic binning, comparative biology and taxonomic classification.</title>
        <authorList>
            <person name="Goeker M."/>
        </authorList>
    </citation>
    <scope>NUCLEOTIDE SEQUENCE [LARGE SCALE GENOMIC DNA]</scope>
    <source>
        <strain evidence="2 3">DSM 26916</strain>
    </source>
</reference>
<dbReference type="GO" id="GO:0005886">
    <property type="term" value="C:plasma membrane"/>
    <property type="evidence" value="ECO:0007669"/>
    <property type="project" value="TreeGrafter"/>
</dbReference>
<protein>
    <submittedName>
        <fullName evidence="2">Putative membrane protein SirB2</fullName>
    </submittedName>
</protein>
<dbReference type="AlphaFoldDB" id="A0A497XB03"/>
<gene>
    <name evidence="2" type="ORF">DFR35_2191</name>
</gene>
<dbReference type="Proteomes" id="UP000268908">
    <property type="component" value="Unassembled WGS sequence"/>
</dbReference>
<dbReference type="PANTHER" id="PTHR39594:SF1">
    <property type="entry name" value="PROTEIN YCHQ"/>
    <property type="match status" value="1"/>
</dbReference>
<dbReference type="PIRSF" id="PIRSF005610">
    <property type="entry name" value="SirB"/>
    <property type="match status" value="1"/>
</dbReference>
<evidence type="ECO:0000313" key="3">
    <source>
        <dbReference type="Proteomes" id="UP000268908"/>
    </source>
</evidence>
<dbReference type="EMBL" id="RCCI01000006">
    <property type="protein sequence ID" value="RLJ63563.1"/>
    <property type="molecule type" value="Genomic_DNA"/>
</dbReference>
<feature type="transmembrane region" description="Helical" evidence="1">
    <location>
        <begin position="98"/>
        <end position="119"/>
    </location>
</feature>
<comment type="caution">
    <text evidence="2">The sequence shown here is derived from an EMBL/GenBank/DDBJ whole genome shotgun (WGS) entry which is preliminary data.</text>
</comment>
<name>A0A497XB03_9PROT</name>
<keyword evidence="1" id="KW-0812">Transmembrane</keyword>
<proteinExistence type="predicted"/>